<evidence type="ECO:0000313" key="3">
    <source>
        <dbReference type="EMBL" id="THZ59837.1"/>
    </source>
</evidence>
<evidence type="ECO:0000313" key="4">
    <source>
        <dbReference type="Proteomes" id="UP000309734"/>
    </source>
</evidence>
<dbReference type="Proteomes" id="UP000309734">
    <property type="component" value="Unassembled WGS sequence"/>
</dbReference>
<feature type="compositionally biased region" description="Low complexity" evidence="2">
    <location>
        <begin position="217"/>
        <end position="226"/>
    </location>
</feature>
<dbReference type="EMBL" id="QZBS01000623">
    <property type="protein sequence ID" value="THZ59837.1"/>
    <property type="molecule type" value="Genomic_DNA"/>
</dbReference>
<dbReference type="Gene3D" id="1.20.120.20">
    <property type="entry name" value="Apolipoprotein"/>
    <property type="match status" value="1"/>
</dbReference>
<comment type="caution">
    <text evidence="3">The sequence shown here is derived from an EMBL/GenBank/DDBJ whole genome shotgun (WGS) entry which is preliminary data.</text>
</comment>
<sequence>MSAEITIPSLATGIEPVTRDNQGLLEQMDMHDSRTQQQPVQAVASQPSLHQRHDSAVSRNIPQESRILHRNHPNGPTASGVLPDPQSQHPHGGSMAQRHDQSTRRPDTASSRTVHSLSTKEAHIAHSAAKHVEIAFVTRLDAKFERSHESSLKMISQLHNVDIKVNKMQTKVNSVDVKVDNATLDLQSMNSKLDSLVNVLTGLPSLMTTMLANLPKSDSSSCSCNNRRSDPLARTETPSNSSRQELVRQPERQLVLSDDEQVSAQSASEGTFRQRLDFIAKKMANSDMTHSALLSMLAEELRSIKGELAKQDLKQFRKEIRQDLDGFRDEVEDNLKEIRAKMVKNNQHTNQNLQGGIMQELDTLRREAEKHLEVTQGLKQDLETVGKGLKQDLKIFRTEMQKEIKTSGTAIKQDVGNAFGQVKQDLESFREGMEEKLEWSQEDLNELAKSQKGIRQGLELFRGEAKQHLDASQKVMRQDLKSVGVTLKQDAQTLNGKLEQDLQAFRRAYDQHISDTDCRLDRCLVNQVNTDSALRRSEEWFKKQISSSGEVLKSLEETVITRLLPKDEKVRDAEETSPAFCFSKLVRVDQKPQTPISGSHLKAGDELAALKQVQSTQIFDLDGQSKGDTVKSRSLTAGTIQTYMEMLPLVFSDMRDMKKDVSGLTRHISHIRQVQENPASRQGARARCSTVPVHQAPNMELSCTPLSPESIYTMEMLPEPPRKDEGNGSWPAATHELLYANGTVGNKDENQSIHPDLRLVGAYSKETGLEATNVEDAEHVNTTETMVCEKTYEGAFREVRSPLGGKKTRTKQKVTTSCKTPDPGFKYKLRDAKQAPQQLLSKKKKRQSGSKNILMSKQELSISRTPATANSDVDHARGQKVQKRKREEPEVACSRAELLQQREHTWRKKQKKL</sequence>
<evidence type="ECO:0000256" key="2">
    <source>
        <dbReference type="SAM" id="MobiDB-lite"/>
    </source>
</evidence>
<accession>A0A4S9W6M6</accession>
<feature type="region of interest" description="Disordered" evidence="2">
    <location>
        <begin position="31"/>
        <end position="119"/>
    </location>
</feature>
<proteinExistence type="predicted"/>
<dbReference type="AlphaFoldDB" id="A0A4S9W6M6"/>
<feature type="compositionally biased region" description="Polar residues" evidence="2">
    <location>
        <begin position="853"/>
        <end position="871"/>
    </location>
</feature>
<feature type="coiled-coil region" evidence="1">
    <location>
        <begin position="317"/>
        <end position="381"/>
    </location>
</feature>
<keyword evidence="1" id="KW-0175">Coiled coil</keyword>
<feature type="compositionally biased region" description="Basic and acidic residues" evidence="2">
    <location>
        <begin position="97"/>
        <end position="107"/>
    </location>
</feature>
<dbReference type="SUPFAM" id="SSF58113">
    <property type="entry name" value="Apolipoprotein A-I"/>
    <property type="match status" value="1"/>
</dbReference>
<name>A0A4S9W6M6_AURPU</name>
<evidence type="ECO:0000256" key="1">
    <source>
        <dbReference type="SAM" id="Coils"/>
    </source>
</evidence>
<organism evidence="3 4">
    <name type="scientific">Aureobasidium pullulans</name>
    <name type="common">Black yeast</name>
    <name type="synonym">Pullularia pullulans</name>
    <dbReference type="NCBI Taxonomy" id="5580"/>
    <lineage>
        <taxon>Eukaryota</taxon>
        <taxon>Fungi</taxon>
        <taxon>Dikarya</taxon>
        <taxon>Ascomycota</taxon>
        <taxon>Pezizomycotina</taxon>
        <taxon>Dothideomycetes</taxon>
        <taxon>Dothideomycetidae</taxon>
        <taxon>Dothideales</taxon>
        <taxon>Saccotheciaceae</taxon>
        <taxon>Aureobasidium</taxon>
    </lineage>
</organism>
<gene>
    <name evidence="3" type="ORF">D6C85_09929</name>
</gene>
<feature type="region of interest" description="Disordered" evidence="2">
    <location>
        <begin position="215"/>
        <end position="251"/>
    </location>
</feature>
<protein>
    <submittedName>
        <fullName evidence="3">Uncharacterized protein</fullName>
    </submittedName>
</protein>
<feature type="region of interest" description="Disordered" evidence="2">
    <location>
        <begin position="804"/>
        <end position="913"/>
    </location>
</feature>
<feature type="compositionally biased region" description="Low complexity" evidence="2">
    <location>
        <begin position="36"/>
        <end position="48"/>
    </location>
</feature>
<feature type="compositionally biased region" description="Polar residues" evidence="2">
    <location>
        <begin position="108"/>
        <end position="117"/>
    </location>
</feature>
<reference evidence="3 4" key="1">
    <citation type="submission" date="2018-10" db="EMBL/GenBank/DDBJ databases">
        <title>Fifty Aureobasidium pullulans genomes reveal a recombining polyextremotolerant generalist.</title>
        <authorList>
            <person name="Gostincar C."/>
            <person name="Turk M."/>
            <person name="Zajc J."/>
            <person name="Gunde-Cimerman N."/>
        </authorList>
    </citation>
    <scope>NUCLEOTIDE SEQUENCE [LARGE SCALE GENOMIC DNA]</scope>
    <source>
        <strain evidence="3 4">EXF-3519</strain>
    </source>
</reference>